<dbReference type="PANTHER" id="PTHR43706">
    <property type="entry name" value="NADH DEHYDROGENASE"/>
    <property type="match status" value="1"/>
</dbReference>
<keyword evidence="4" id="KW-0496">Mitochondrion</keyword>
<evidence type="ECO:0000313" key="11">
    <source>
        <dbReference type="Proteomes" id="UP000485058"/>
    </source>
</evidence>
<comment type="caution">
    <text evidence="10">The sequence shown here is derived from an EMBL/GenBank/DDBJ whole genome shotgun (WGS) entry which is preliminary data.</text>
</comment>
<keyword evidence="5" id="KW-0274">FAD</keyword>
<evidence type="ECO:0000256" key="5">
    <source>
        <dbReference type="ARBA" id="ARBA00022827"/>
    </source>
</evidence>
<dbReference type="PANTHER" id="PTHR43706:SF13">
    <property type="entry name" value="NADH DEHYDROGENASE-RELATED"/>
    <property type="match status" value="1"/>
</dbReference>
<evidence type="ECO:0000259" key="9">
    <source>
        <dbReference type="Pfam" id="PF07992"/>
    </source>
</evidence>
<dbReference type="GO" id="GO:0003954">
    <property type="term" value="F:NADH dehydrogenase activity"/>
    <property type="evidence" value="ECO:0007669"/>
    <property type="project" value="InterPro"/>
</dbReference>
<evidence type="ECO:0000256" key="7">
    <source>
        <dbReference type="ARBA" id="ARBA00023027"/>
    </source>
</evidence>
<name>A0A699ZHJ4_HAELA</name>
<evidence type="ECO:0000256" key="8">
    <source>
        <dbReference type="ARBA" id="ARBA00049010"/>
    </source>
</evidence>
<feature type="domain" description="FAD/NAD(P)-binding" evidence="9">
    <location>
        <begin position="10"/>
        <end position="150"/>
    </location>
</feature>
<keyword evidence="4" id="KW-0999">Mitochondrion inner membrane</keyword>
<proteinExistence type="inferred from homology"/>
<evidence type="ECO:0000313" key="10">
    <source>
        <dbReference type="EMBL" id="GFH22073.1"/>
    </source>
</evidence>
<keyword evidence="11" id="KW-1185">Reference proteome</keyword>
<gene>
    <name evidence="10" type="ORF">HaLaN_19480</name>
</gene>
<comment type="catalytic activity">
    <reaction evidence="8">
        <text>a ubiquinone + NADH + H(+) = a ubiquinol + NAD(+)</text>
        <dbReference type="Rhea" id="RHEA:23152"/>
        <dbReference type="Rhea" id="RHEA-COMP:9565"/>
        <dbReference type="Rhea" id="RHEA-COMP:9566"/>
        <dbReference type="ChEBI" id="CHEBI:15378"/>
        <dbReference type="ChEBI" id="CHEBI:16389"/>
        <dbReference type="ChEBI" id="CHEBI:17976"/>
        <dbReference type="ChEBI" id="CHEBI:57540"/>
        <dbReference type="ChEBI" id="CHEBI:57945"/>
    </reaction>
</comment>
<keyword evidence="4" id="KW-0472">Membrane</keyword>
<dbReference type="Pfam" id="PF07992">
    <property type="entry name" value="Pyr_redox_2"/>
    <property type="match status" value="1"/>
</dbReference>
<protein>
    <submittedName>
        <fullName evidence="10">Pyr_redox_2 domain-containing protein</fullName>
    </submittedName>
</protein>
<reference evidence="10 11" key="1">
    <citation type="submission" date="2020-02" db="EMBL/GenBank/DDBJ databases">
        <title>Draft genome sequence of Haematococcus lacustris strain NIES-144.</title>
        <authorList>
            <person name="Morimoto D."/>
            <person name="Nakagawa S."/>
            <person name="Yoshida T."/>
            <person name="Sawayama S."/>
        </authorList>
    </citation>
    <scope>NUCLEOTIDE SEQUENCE [LARGE SCALE GENOMIC DNA]</scope>
    <source>
        <strain evidence="10 11">NIES-144</strain>
    </source>
</reference>
<feature type="non-terminal residue" evidence="10">
    <location>
        <position position="1"/>
    </location>
</feature>
<dbReference type="Proteomes" id="UP000485058">
    <property type="component" value="Unassembled WGS sequence"/>
</dbReference>
<keyword evidence="7" id="KW-0520">NAD</keyword>
<sequence>RPLAEWQRLLHIVIVGGGPTGVEVAGELTDFVNEVAVCMTCGMVLSLVQDLRRLYPDRARAMRITLVEAREVLGSFDPSLREYAARKLVQRGVQLRKGVVKTVTAQEITLTDGSVLPFGLCIWSTGVGPTPFIQSLPFAKTSHGRLAVDSQ</sequence>
<evidence type="ECO:0000256" key="1">
    <source>
        <dbReference type="ARBA" id="ARBA00004637"/>
    </source>
</evidence>
<evidence type="ECO:0000256" key="6">
    <source>
        <dbReference type="ARBA" id="ARBA00023002"/>
    </source>
</evidence>
<keyword evidence="3" id="KW-0285">Flavoprotein</keyword>
<evidence type="ECO:0000256" key="2">
    <source>
        <dbReference type="ARBA" id="ARBA00005272"/>
    </source>
</evidence>
<dbReference type="GO" id="GO:0005743">
    <property type="term" value="C:mitochondrial inner membrane"/>
    <property type="evidence" value="ECO:0007669"/>
    <property type="project" value="UniProtKB-SubCell"/>
</dbReference>
<dbReference type="InterPro" id="IPR023753">
    <property type="entry name" value="FAD/NAD-binding_dom"/>
</dbReference>
<comment type="similarity">
    <text evidence="2">Belongs to the NADH dehydrogenase family.</text>
</comment>
<dbReference type="InterPro" id="IPR045024">
    <property type="entry name" value="NDH-2"/>
</dbReference>
<organism evidence="10 11">
    <name type="scientific">Haematococcus lacustris</name>
    <name type="common">Green alga</name>
    <name type="synonym">Haematococcus pluvialis</name>
    <dbReference type="NCBI Taxonomy" id="44745"/>
    <lineage>
        <taxon>Eukaryota</taxon>
        <taxon>Viridiplantae</taxon>
        <taxon>Chlorophyta</taxon>
        <taxon>core chlorophytes</taxon>
        <taxon>Chlorophyceae</taxon>
        <taxon>CS clade</taxon>
        <taxon>Chlamydomonadales</taxon>
        <taxon>Haematococcaceae</taxon>
        <taxon>Haematococcus</taxon>
    </lineage>
</organism>
<keyword evidence="6" id="KW-0560">Oxidoreductase</keyword>
<dbReference type="InterPro" id="IPR036188">
    <property type="entry name" value="FAD/NAD-bd_sf"/>
</dbReference>
<evidence type="ECO:0000256" key="3">
    <source>
        <dbReference type="ARBA" id="ARBA00022630"/>
    </source>
</evidence>
<accession>A0A699ZHJ4</accession>
<dbReference type="AlphaFoldDB" id="A0A699ZHJ4"/>
<dbReference type="EMBL" id="BLLF01001961">
    <property type="protein sequence ID" value="GFH22073.1"/>
    <property type="molecule type" value="Genomic_DNA"/>
</dbReference>
<comment type="subcellular location">
    <subcellularLocation>
        <location evidence="1">Mitochondrion inner membrane</location>
        <topology evidence="1">Peripheral membrane protein</topology>
    </subcellularLocation>
</comment>
<dbReference type="Gene3D" id="3.50.50.100">
    <property type="match status" value="1"/>
</dbReference>
<dbReference type="SUPFAM" id="SSF51905">
    <property type="entry name" value="FAD/NAD(P)-binding domain"/>
    <property type="match status" value="1"/>
</dbReference>
<evidence type="ECO:0000256" key="4">
    <source>
        <dbReference type="ARBA" id="ARBA00022792"/>
    </source>
</evidence>